<dbReference type="GO" id="GO:0046654">
    <property type="term" value="P:tetrahydrofolate biosynthetic process"/>
    <property type="evidence" value="ECO:0007669"/>
    <property type="project" value="TreeGrafter"/>
</dbReference>
<keyword evidence="6" id="KW-0067">ATP-binding</keyword>
<dbReference type="GO" id="GO:0004156">
    <property type="term" value="F:dihydropteroate synthase activity"/>
    <property type="evidence" value="ECO:0007669"/>
    <property type="project" value="TreeGrafter"/>
</dbReference>
<proteinExistence type="predicted"/>
<keyword evidence="5" id="KW-0418">Kinase</keyword>
<dbReference type="PANTHER" id="PTHR20941:SF1">
    <property type="entry name" value="FOLIC ACID SYNTHESIS PROTEIN FOL1"/>
    <property type="match status" value="1"/>
</dbReference>
<protein>
    <recommendedName>
        <fullName evidence="2">2-amino-4-hydroxy-6-hydroxymethyldihydropteridine diphosphokinase</fullName>
        <ecNumber evidence="2">2.7.6.3</ecNumber>
    </recommendedName>
</protein>
<dbReference type="SUPFAM" id="SSF55083">
    <property type="entry name" value="6-hydroxymethyl-7,8-dihydropterin pyrophosphokinase, HPPK"/>
    <property type="match status" value="1"/>
</dbReference>
<evidence type="ECO:0000256" key="4">
    <source>
        <dbReference type="ARBA" id="ARBA00022741"/>
    </source>
</evidence>
<dbReference type="InterPro" id="IPR045031">
    <property type="entry name" value="DHP_synth-like"/>
</dbReference>
<dbReference type="OrthoDB" id="615426at2759"/>
<keyword evidence="10" id="KW-1185">Reference proteome</keyword>
<keyword evidence="4" id="KW-0547">Nucleotide-binding</keyword>
<evidence type="ECO:0000313" key="10">
    <source>
        <dbReference type="Proteomes" id="UP001153555"/>
    </source>
</evidence>
<feature type="domain" description="7,8-dihydro-6-hydroxymethylpterin-pyrophosphokinase" evidence="8">
    <location>
        <begin position="41"/>
        <end position="112"/>
    </location>
</feature>
<organism evidence="9 10">
    <name type="scientific">Striga hermonthica</name>
    <name type="common">Purple witchweed</name>
    <name type="synonym">Buchnera hermonthica</name>
    <dbReference type="NCBI Taxonomy" id="68872"/>
    <lineage>
        <taxon>Eukaryota</taxon>
        <taxon>Viridiplantae</taxon>
        <taxon>Streptophyta</taxon>
        <taxon>Embryophyta</taxon>
        <taxon>Tracheophyta</taxon>
        <taxon>Spermatophyta</taxon>
        <taxon>Magnoliopsida</taxon>
        <taxon>eudicotyledons</taxon>
        <taxon>Gunneridae</taxon>
        <taxon>Pentapetalae</taxon>
        <taxon>asterids</taxon>
        <taxon>lamiids</taxon>
        <taxon>Lamiales</taxon>
        <taxon>Orobanchaceae</taxon>
        <taxon>Buchnereae</taxon>
        <taxon>Striga</taxon>
    </lineage>
</organism>
<name>A0A9N7RFV8_STRHE</name>
<dbReference type="GO" id="GO:0016301">
    <property type="term" value="F:kinase activity"/>
    <property type="evidence" value="ECO:0007669"/>
    <property type="project" value="UniProtKB-KW"/>
</dbReference>
<reference evidence="9" key="1">
    <citation type="submission" date="2019-12" db="EMBL/GenBank/DDBJ databases">
        <authorList>
            <person name="Scholes J."/>
        </authorList>
    </citation>
    <scope>NUCLEOTIDE SEQUENCE</scope>
</reference>
<evidence type="ECO:0000256" key="7">
    <source>
        <dbReference type="ARBA" id="ARBA00022909"/>
    </source>
</evidence>
<dbReference type="EC" id="2.7.6.3" evidence="2"/>
<dbReference type="InterPro" id="IPR000550">
    <property type="entry name" value="Hppk"/>
</dbReference>
<dbReference type="Pfam" id="PF01288">
    <property type="entry name" value="HPPK"/>
    <property type="match status" value="1"/>
</dbReference>
<dbReference type="Gene3D" id="3.30.70.560">
    <property type="entry name" value="7,8-Dihydro-6-hydroxymethylpterin-pyrophosphokinase HPPK"/>
    <property type="match status" value="1"/>
</dbReference>
<evidence type="ECO:0000256" key="6">
    <source>
        <dbReference type="ARBA" id="ARBA00022840"/>
    </source>
</evidence>
<sequence length="163" mass="17914">MNFVKQLVPIKHGARAGASFCISRSIHESTVEVNSKEEEVVIALGSNTEPAYVIDQPLFLNSAIRANTKLNPQKLLETVKEIERDMGRTADIRIPHKRMWERPFVLGPLTDVLGHDMENDVIGFWNDTSGFLGGVFDAWEKSGGESNVGPGGMRRVLPVSGGL</sequence>
<dbReference type="PANTHER" id="PTHR20941">
    <property type="entry name" value="FOLATE SYNTHESIS PROTEINS"/>
    <property type="match status" value="1"/>
</dbReference>
<dbReference type="GO" id="GO:0003848">
    <property type="term" value="F:2-amino-4-hydroxy-6-hydroxymethyldihydropteridine diphosphokinase activity"/>
    <property type="evidence" value="ECO:0007669"/>
    <property type="project" value="UniProtKB-EC"/>
</dbReference>
<dbReference type="GO" id="GO:0005524">
    <property type="term" value="F:ATP binding"/>
    <property type="evidence" value="ECO:0007669"/>
    <property type="project" value="UniProtKB-KW"/>
</dbReference>
<keyword evidence="7" id="KW-0289">Folate biosynthesis</keyword>
<evidence type="ECO:0000259" key="8">
    <source>
        <dbReference type="Pfam" id="PF01288"/>
    </source>
</evidence>
<dbReference type="InterPro" id="IPR035907">
    <property type="entry name" value="Hppk_sf"/>
</dbReference>
<dbReference type="GO" id="GO:0046656">
    <property type="term" value="P:folic acid biosynthetic process"/>
    <property type="evidence" value="ECO:0007669"/>
    <property type="project" value="UniProtKB-KW"/>
</dbReference>
<gene>
    <name evidence="9" type="ORF">SHERM_24463</name>
</gene>
<evidence type="ECO:0000313" key="9">
    <source>
        <dbReference type="EMBL" id="CAA0828768.1"/>
    </source>
</evidence>
<comment type="caution">
    <text evidence="9">The sequence shown here is derived from an EMBL/GenBank/DDBJ whole genome shotgun (WGS) entry which is preliminary data.</text>
</comment>
<accession>A0A9N7RFV8</accession>
<dbReference type="AlphaFoldDB" id="A0A9N7RFV8"/>
<comment type="pathway">
    <text evidence="1">Cofactor biosynthesis; tetrahydrofolate biosynthesis; 2-amino-4-hydroxy-6-hydroxymethyl-7,8-dihydropteridine diphosphate from 7,8-dihydroneopterin triphosphate: step 4/4.</text>
</comment>
<evidence type="ECO:0000256" key="3">
    <source>
        <dbReference type="ARBA" id="ARBA00022679"/>
    </source>
</evidence>
<evidence type="ECO:0000256" key="5">
    <source>
        <dbReference type="ARBA" id="ARBA00022777"/>
    </source>
</evidence>
<evidence type="ECO:0000256" key="2">
    <source>
        <dbReference type="ARBA" id="ARBA00013253"/>
    </source>
</evidence>
<dbReference type="Proteomes" id="UP001153555">
    <property type="component" value="Unassembled WGS sequence"/>
</dbReference>
<evidence type="ECO:0000256" key="1">
    <source>
        <dbReference type="ARBA" id="ARBA00005051"/>
    </source>
</evidence>
<dbReference type="EMBL" id="CACSLK010027752">
    <property type="protein sequence ID" value="CAA0828768.1"/>
    <property type="molecule type" value="Genomic_DNA"/>
</dbReference>
<keyword evidence="3" id="KW-0808">Transferase</keyword>